<dbReference type="GO" id="GO:0015697">
    <property type="term" value="P:quaternary ammonium group transport"/>
    <property type="evidence" value="ECO:0007669"/>
    <property type="project" value="UniProtKB-ARBA"/>
</dbReference>
<comment type="caution">
    <text evidence="6">The sequence shown here is derived from an EMBL/GenBank/DDBJ whole genome shotgun (WGS) entry which is preliminary data.</text>
</comment>
<dbReference type="PANTHER" id="PTHR43117:SF4">
    <property type="entry name" value="OSMOPROTECTANT IMPORT ATP-BINDING PROTEIN OSMV"/>
    <property type="match status" value="1"/>
</dbReference>
<evidence type="ECO:0000313" key="7">
    <source>
        <dbReference type="Proteomes" id="UP000742631"/>
    </source>
</evidence>
<dbReference type="PANTHER" id="PTHR43117">
    <property type="entry name" value="OSMOPROTECTANT IMPORT ATP-BINDING PROTEIN OSMV"/>
    <property type="match status" value="1"/>
</dbReference>
<evidence type="ECO:0000256" key="2">
    <source>
        <dbReference type="ARBA" id="ARBA00022448"/>
    </source>
</evidence>
<dbReference type="InterPro" id="IPR017871">
    <property type="entry name" value="ABC_transporter-like_CS"/>
</dbReference>
<evidence type="ECO:0000256" key="1">
    <source>
        <dbReference type="ARBA" id="ARBA00005417"/>
    </source>
</evidence>
<dbReference type="EMBL" id="DYYG01000047">
    <property type="protein sequence ID" value="HJE25228.1"/>
    <property type="molecule type" value="Genomic_DNA"/>
</dbReference>
<dbReference type="Pfam" id="PF00005">
    <property type="entry name" value="ABC_tran"/>
    <property type="match status" value="1"/>
</dbReference>
<comment type="similarity">
    <text evidence="1">Belongs to the ABC transporter superfamily.</text>
</comment>
<dbReference type="GO" id="GO:0005524">
    <property type="term" value="F:ATP binding"/>
    <property type="evidence" value="ECO:0007669"/>
    <property type="project" value="UniProtKB-KW"/>
</dbReference>
<reference evidence="6" key="2">
    <citation type="submission" date="2021-09" db="EMBL/GenBank/DDBJ databases">
        <authorList>
            <person name="Gilroy R."/>
        </authorList>
    </citation>
    <scope>NUCLEOTIDE SEQUENCE</scope>
    <source>
        <strain evidence="6">316</strain>
    </source>
</reference>
<organism evidence="6 7">
    <name type="scientific">Methylorubrum populi</name>
    <dbReference type="NCBI Taxonomy" id="223967"/>
    <lineage>
        <taxon>Bacteria</taxon>
        <taxon>Pseudomonadati</taxon>
        <taxon>Pseudomonadota</taxon>
        <taxon>Alphaproteobacteria</taxon>
        <taxon>Hyphomicrobiales</taxon>
        <taxon>Methylobacteriaceae</taxon>
        <taxon>Methylorubrum</taxon>
    </lineage>
</organism>
<dbReference type="Proteomes" id="UP000742631">
    <property type="component" value="Unassembled WGS sequence"/>
</dbReference>
<proteinExistence type="inferred from homology"/>
<dbReference type="InterPro" id="IPR003439">
    <property type="entry name" value="ABC_transporter-like_ATP-bd"/>
</dbReference>
<evidence type="ECO:0000313" key="6">
    <source>
        <dbReference type="EMBL" id="HJE25228.1"/>
    </source>
</evidence>
<evidence type="ECO:0000256" key="3">
    <source>
        <dbReference type="ARBA" id="ARBA00022741"/>
    </source>
</evidence>
<evidence type="ECO:0000259" key="5">
    <source>
        <dbReference type="PROSITE" id="PS50893"/>
    </source>
</evidence>
<evidence type="ECO:0000256" key="4">
    <source>
        <dbReference type="ARBA" id="ARBA00022840"/>
    </source>
</evidence>
<keyword evidence="2" id="KW-0813">Transport</keyword>
<dbReference type="Gene3D" id="3.40.50.300">
    <property type="entry name" value="P-loop containing nucleotide triphosphate hydrolases"/>
    <property type="match status" value="1"/>
</dbReference>
<dbReference type="PROSITE" id="PS50893">
    <property type="entry name" value="ABC_TRANSPORTER_2"/>
    <property type="match status" value="1"/>
</dbReference>
<protein>
    <submittedName>
        <fullName evidence="6">ATP-binding cassette domain-containing protein</fullName>
    </submittedName>
</protein>
<dbReference type="InterPro" id="IPR027417">
    <property type="entry name" value="P-loop_NTPase"/>
</dbReference>
<dbReference type="PROSITE" id="PS00211">
    <property type="entry name" value="ABC_TRANSPORTER_1"/>
    <property type="match status" value="1"/>
</dbReference>
<gene>
    <name evidence="6" type="ORF">K8W01_16345</name>
</gene>
<sequence>MIRFEGVTKRFPGADRPAVEALDLTVAEGTTCALIGPSGCGKSTTLRMVNRLIEPEAGRIRIGGRDISATDPVTLRRGIGYVLQGVGLFPHRSVAQNVATVPALLGWSRARIAARVDAMLDLVGLDPAQFRERRPDALSGGQRQRVGVARALAADPAILLMDEPFGAVDPIARTRLQAEIGAILQRLRKTVLLVTHDIGEALRMGDQVALMRDGRLVQTASPDRLLAAPADAFAADFLGGGRSLRRLARLRAGDFAQPGTLDGTAETMAEEASLQDALDRMLATGTCRVAIGDRILTLDVVRNAAQAVPEQDGAGQVP</sequence>
<dbReference type="GO" id="GO:0016887">
    <property type="term" value="F:ATP hydrolysis activity"/>
    <property type="evidence" value="ECO:0007669"/>
    <property type="project" value="InterPro"/>
</dbReference>
<dbReference type="AlphaFoldDB" id="A0A921E543"/>
<keyword evidence="3" id="KW-0547">Nucleotide-binding</keyword>
<dbReference type="SUPFAM" id="SSF52540">
    <property type="entry name" value="P-loop containing nucleoside triphosphate hydrolases"/>
    <property type="match status" value="1"/>
</dbReference>
<dbReference type="FunFam" id="3.40.50.300:FF:000425">
    <property type="entry name" value="Probable ABC transporter, ATP-binding subunit"/>
    <property type="match status" value="1"/>
</dbReference>
<dbReference type="InterPro" id="IPR003593">
    <property type="entry name" value="AAA+_ATPase"/>
</dbReference>
<feature type="domain" description="ABC transporter" evidence="5">
    <location>
        <begin position="2"/>
        <end position="238"/>
    </location>
</feature>
<accession>A0A921E543</accession>
<keyword evidence="4 6" id="KW-0067">ATP-binding</keyword>
<reference evidence="6" key="1">
    <citation type="journal article" date="2021" name="PeerJ">
        <title>Extensive microbial diversity within the chicken gut microbiome revealed by metagenomics and culture.</title>
        <authorList>
            <person name="Gilroy R."/>
            <person name="Ravi A."/>
            <person name="Getino M."/>
            <person name="Pursley I."/>
            <person name="Horton D.L."/>
            <person name="Alikhan N.F."/>
            <person name="Baker D."/>
            <person name="Gharbi K."/>
            <person name="Hall N."/>
            <person name="Watson M."/>
            <person name="Adriaenssens E.M."/>
            <person name="Foster-Nyarko E."/>
            <person name="Jarju S."/>
            <person name="Secka A."/>
            <person name="Antonio M."/>
            <person name="Oren A."/>
            <person name="Chaudhuri R.R."/>
            <person name="La Ragione R."/>
            <person name="Hildebrand F."/>
            <person name="Pallen M.J."/>
        </authorList>
    </citation>
    <scope>NUCLEOTIDE SEQUENCE</scope>
    <source>
        <strain evidence="6">316</strain>
    </source>
</reference>
<dbReference type="SMART" id="SM00382">
    <property type="entry name" value="AAA"/>
    <property type="match status" value="1"/>
</dbReference>
<name>A0A921E543_9HYPH</name>